<dbReference type="EMBL" id="DAAMIJ010000043">
    <property type="protein sequence ID" value="HAC6770868.1"/>
    <property type="molecule type" value="Genomic_DNA"/>
</dbReference>
<gene>
    <name evidence="10" type="primary">pipB</name>
    <name evidence="10" type="ORF">G0D72_17465</name>
</gene>
<keyword evidence="7" id="KW-0472">Membrane</keyword>
<evidence type="ECO:0000256" key="5">
    <source>
        <dbReference type="ARBA" id="ARBA00022870"/>
    </source>
</evidence>
<keyword evidence="4" id="KW-0677">Repeat</keyword>
<dbReference type="Pfam" id="PF21684">
    <property type="entry name" value="PipB2_N"/>
    <property type="match status" value="1"/>
</dbReference>
<organism evidence="10">
    <name type="scientific">Salmonella diarizonae</name>
    <dbReference type="NCBI Taxonomy" id="59204"/>
    <lineage>
        <taxon>Bacteria</taxon>
        <taxon>Pseudomonadati</taxon>
        <taxon>Pseudomonadota</taxon>
        <taxon>Gammaproteobacteria</taxon>
        <taxon>Enterobacterales</taxon>
        <taxon>Enterobacteriaceae</taxon>
        <taxon>Salmonella</taxon>
    </lineage>
</organism>
<dbReference type="InterPro" id="IPR048984">
    <property type="entry name" value="PipB2_N"/>
</dbReference>
<proteinExistence type="predicted"/>
<dbReference type="AlphaFoldDB" id="A0A702GLK8"/>
<sequence length="298" mass="32723">MPITNATPENILKYLHAAGTGTKEAMKNSTSPRGILEWLVNFFTCGGVRRSNERCFQEVVEKLTSALSHVNKDAFYRGAKIFMEDINGCTTCLSCVTVPEYENKAPMVMVTIEVSKDGKTIASEVDGDTFWNVCQMLKLIRKYNIQQEDSLLTEEGKLNLRGVYLAYKDLRDENFENIDASSTDFYGSNLSGVNFSGANLHDATMAYTSLVSANMANTDMSGANLTNADMTNANIFCADLTDAILCNAKLTGVNLKDAKAVSGKRLPEAGLPDVQHRLDTQDNTNETPPSLLPISDWL</sequence>
<evidence type="ECO:0000256" key="4">
    <source>
        <dbReference type="ARBA" id="ARBA00022737"/>
    </source>
</evidence>
<evidence type="ECO:0000256" key="8">
    <source>
        <dbReference type="SAM" id="MobiDB-lite"/>
    </source>
</evidence>
<evidence type="ECO:0000313" key="10">
    <source>
        <dbReference type="EMBL" id="HAC6770868.1"/>
    </source>
</evidence>
<dbReference type="Gene3D" id="3.30.2450.10">
    <property type="entry name" value="Secreted effector protein pipB2"/>
    <property type="match status" value="1"/>
</dbReference>
<evidence type="ECO:0000256" key="2">
    <source>
        <dbReference type="ARBA" id="ARBA00004613"/>
    </source>
</evidence>
<dbReference type="InterPro" id="IPR051082">
    <property type="entry name" value="Pentapeptide-BTB/POZ_domain"/>
</dbReference>
<dbReference type="Gene3D" id="2.160.20.80">
    <property type="entry name" value="E3 ubiquitin-protein ligase SopA"/>
    <property type="match status" value="1"/>
</dbReference>
<dbReference type="NCBIfam" id="NF011744">
    <property type="entry name" value="PRK15197.1"/>
    <property type="match status" value="1"/>
</dbReference>
<comment type="subcellular location">
    <subcellularLocation>
        <location evidence="1">Host membrane</location>
    </subcellularLocation>
    <subcellularLocation>
        <location evidence="2">Secreted</location>
    </subcellularLocation>
</comment>
<name>A0A702GLK8_SALDZ</name>
<evidence type="ECO:0000256" key="3">
    <source>
        <dbReference type="ARBA" id="ARBA00022525"/>
    </source>
</evidence>
<accession>A0A702GLK8</accession>
<dbReference type="PANTHER" id="PTHR14136">
    <property type="entry name" value="BTB_POZ DOMAIN-CONTAINING PROTEIN KCTD9"/>
    <property type="match status" value="1"/>
</dbReference>
<protein>
    <submittedName>
        <fullName evidence="10">SPI-2 type III secretion system effector PipB</fullName>
    </submittedName>
</protein>
<evidence type="ECO:0000256" key="1">
    <source>
        <dbReference type="ARBA" id="ARBA00004551"/>
    </source>
</evidence>
<comment type="caution">
    <text evidence="10">The sequence shown here is derived from an EMBL/GenBank/DDBJ whole genome shotgun (WGS) entry which is preliminary data.</text>
</comment>
<reference evidence="10" key="2">
    <citation type="submission" date="2018-07" db="EMBL/GenBank/DDBJ databases">
        <authorList>
            <consortium name="NCBI Pathogen Detection Project"/>
        </authorList>
    </citation>
    <scope>NUCLEOTIDE SEQUENCE</scope>
    <source>
        <strain evidence="10">11-3796</strain>
    </source>
</reference>
<dbReference type="SUPFAM" id="SSF141571">
    <property type="entry name" value="Pentapeptide repeat-like"/>
    <property type="match status" value="1"/>
</dbReference>
<reference evidence="10" key="1">
    <citation type="journal article" date="2018" name="Genome Biol.">
        <title>SKESA: strategic k-mer extension for scrupulous assemblies.</title>
        <authorList>
            <person name="Souvorov A."/>
            <person name="Agarwala R."/>
            <person name="Lipman D.J."/>
        </authorList>
    </citation>
    <scope>NUCLEOTIDE SEQUENCE</scope>
    <source>
        <strain evidence="10">11-3796</strain>
    </source>
</reference>
<keyword evidence="3" id="KW-0964">Secreted</keyword>
<dbReference type="Pfam" id="PF00805">
    <property type="entry name" value="Pentapeptide"/>
    <property type="match status" value="3"/>
</dbReference>
<feature type="region of interest" description="Disordered" evidence="8">
    <location>
        <begin position="277"/>
        <end position="298"/>
    </location>
</feature>
<evidence type="ECO:0000256" key="6">
    <source>
        <dbReference type="ARBA" id="ARBA00023026"/>
    </source>
</evidence>
<evidence type="ECO:0000256" key="7">
    <source>
        <dbReference type="ARBA" id="ARBA00023136"/>
    </source>
</evidence>
<feature type="domain" description="Secreted effector protein PipB2 N-terminal" evidence="9">
    <location>
        <begin position="30"/>
        <end position="139"/>
    </location>
</feature>
<dbReference type="InterPro" id="IPR001646">
    <property type="entry name" value="5peptide_repeat"/>
</dbReference>
<keyword evidence="5" id="KW-1043">Host membrane</keyword>
<dbReference type="GO" id="GO:0005576">
    <property type="term" value="C:extracellular region"/>
    <property type="evidence" value="ECO:0007669"/>
    <property type="project" value="UniProtKB-SubCell"/>
</dbReference>
<dbReference type="PANTHER" id="PTHR14136:SF17">
    <property type="entry name" value="BTB_POZ DOMAIN-CONTAINING PROTEIN KCTD9"/>
    <property type="match status" value="1"/>
</dbReference>
<evidence type="ECO:0000259" key="9">
    <source>
        <dbReference type="Pfam" id="PF21684"/>
    </source>
</evidence>
<keyword evidence="6" id="KW-0843">Virulence</keyword>
<dbReference type="GO" id="GO:0033644">
    <property type="term" value="C:host cell membrane"/>
    <property type="evidence" value="ECO:0007669"/>
    <property type="project" value="UniProtKB-SubCell"/>
</dbReference>